<comment type="function">
    <text evidence="7">Component of the SMC5-SMC6 complex, that promotes sister chromatid alignment after DNA damage and facilitates double-stranded DNA breaks (DSBs) repair via homologous recombination between sister chromatids.</text>
</comment>
<evidence type="ECO:0000313" key="11">
    <source>
        <dbReference type="Proteomes" id="UP001157418"/>
    </source>
</evidence>
<keyword evidence="5 7" id="KW-0234">DNA repair</keyword>
<sequence length="356" mass="40210">MKSYWDDRKKRPKMEYTDDTHPDQSNDQNHIQRRVLRSGYLSIQSYIRDRSDEIAAASSNKFISIIDEVDEMHHLVNKPREQVSDAEALRDLANTLVASIRVHSTGSVTPSLFVSSLISQFGKKESTEITETAQIQWKDIGLHASHPLFMTFQGSCTMIGPMKQDVKPPNILVKRKRSRSSVKEEKVKPEEIEETVSKEKTNTEKIIASIFDILKTNTNVCLENIILNRVSFAQTVENLFALSFLVKDGRVMITVNEKGSHYVSPRNAPSAGMMSSGKVAYSHFVFKFDFNDWKLMKDLVAGGSELMPHRTKVDCCGGCESEPDLKRNNHPTTIITTQKVSRNQEGSPEIGSKWSV</sequence>
<dbReference type="GO" id="GO:0030915">
    <property type="term" value="C:Smc5-Smc6 complex"/>
    <property type="evidence" value="ECO:0007669"/>
    <property type="project" value="UniProtKB-UniRule"/>
</dbReference>
<evidence type="ECO:0000256" key="6">
    <source>
        <dbReference type="ARBA" id="ARBA00023242"/>
    </source>
</evidence>
<evidence type="ECO:0000256" key="2">
    <source>
        <dbReference type="ARBA" id="ARBA00008997"/>
    </source>
</evidence>
<evidence type="ECO:0000259" key="9">
    <source>
        <dbReference type="Pfam" id="PF08743"/>
    </source>
</evidence>
<dbReference type="InterPro" id="IPR014854">
    <property type="entry name" value="Nse4_C"/>
</dbReference>
<evidence type="ECO:0000256" key="5">
    <source>
        <dbReference type="ARBA" id="ARBA00023204"/>
    </source>
</evidence>
<name>A0AAU9NK09_9ASTR</name>
<evidence type="ECO:0000256" key="3">
    <source>
        <dbReference type="ARBA" id="ARBA00022763"/>
    </source>
</evidence>
<evidence type="ECO:0000256" key="1">
    <source>
        <dbReference type="ARBA" id="ARBA00004123"/>
    </source>
</evidence>
<dbReference type="Pfam" id="PF08743">
    <property type="entry name" value="Nse4_C"/>
    <property type="match status" value="1"/>
</dbReference>
<dbReference type="GO" id="GO:0005634">
    <property type="term" value="C:nucleus"/>
    <property type="evidence" value="ECO:0007669"/>
    <property type="project" value="UniProtKB-SubCell"/>
</dbReference>
<dbReference type="GO" id="GO:0006281">
    <property type="term" value="P:DNA repair"/>
    <property type="evidence" value="ECO:0007669"/>
    <property type="project" value="UniProtKB-UniRule"/>
</dbReference>
<dbReference type="AlphaFoldDB" id="A0AAU9NK09"/>
<dbReference type="PANTHER" id="PTHR16140">
    <property type="entry name" value="NON-STRUCTURAL MAINTENANCE OF CHROMOSOMES ELEMENT 4"/>
    <property type="match status" value="1"/>
</dbReference>
<proteinExistence type="inferred from homology"/>
<organism evidence="10 11">
    <name type="scientific">Lactuca virosa</name>
    <dbReference type="NCBI Taxonomy" id="75947"/>
    <lineage>
        <taxon>Eukaryota</taxon>
        <taxon>Viridiplantae</taxon>
        <taxon>Streptophyta</taxon>
        <taxon>Embryophyta</taxon>
        <taxon>Tracheophyta</taxon>
        <taxon>Spermatophyta</taxon>
        <taxon>Magnoliopsida</taxon>
        <taxon>eudicotyledons</taxon>
        <taxon>Gunneridae</taxon>
        <taxon>Pentapetalae</taxon>
        <taxon>asterids</taxon>
        <taxon>campanulids</taxon>
        <taxon>Asterales</taxon>
        <taxon>Asteraceae</taxon>
        <taxon>Cichorioideae</taxon>
        <taxon>Cichorieae</taxon>
        <taxon>Lactucinae</taxon>
        <taxon>Lactuca</taxon>
    </lineage>
</organism>
<keyword evidence="6 7" id="KW-0539">Nucleus</keyword>
<reference evidence="10 11" key="1">
    <citation type="submission" date="2022-01" db="EMBL/GenBank/DDBJ databases">
        <authorList>
            <person name="Xiong W."/>
            <person name="Schranz E."/>
        </authorList>
    </citation>
    <scope>NUCLEOTIDE SEQUENCE [LARGE SCALE GENOMIC DNA]</scope>
</reference>
<feature type="region of interest" description="Disordered" evidence="8">
    <location>
        <begin position="1"/>
        <end position="30"/>
    </location>
</feature>
<comment type="similarity">
    <text evidence="2 7">Belongs to the NSE4 family.</text>
</comment>
<protein>
    <recommendedName>
        <fullName evidence="7">Non-structural maintenance of chromosomes element 4</fullName>
    </recommendedName>
</protein>
<dbReference type="EMBL" id="CAKMRJ010004445">
    <property type="protein sequence ID" value="CAH1438000.1"/>
    <property type="molecule type" value="Genomic_DNA"/>
</dbReference>
<accession>A0AAU9NK09</accession>
<comment type="caution">
    <text evidence="10">The sequence shown here is derived from an EMBL/GenBank/DDBJ whole genome shotgun (WGS) entry which is preliminary data.</text>
</comment>
<evidence type="ECO:0000313" key="10">
    <source>
        <dbReference type="EMBL" id="CAH1438000.1"/>
    </source>
</evidence>
<evidence type="ECO:0000256" key="4">
    <source>
        <dbReference type="ARBA" id="ARBA00023172"/>
    </source>
</evidence>
<keyword evidence="11" id="KW-1185">Reference proteome</keyword>
<feature type="domain" description="Non-structural maintenance of chromosome element 4 C-terminal" evidence="9">
    <location>
        <begin position="220"/>
        <end position="301"/>
    </location>
</feature>
<comment type="subunit">
    <text evidence="7">Component of the SMC5-SMC6 complex.</text>
</comment>
<dbReference type="GO" id="GO:0006310">
    <property type="term" value="P:DNA recombination"/>
    <property type="evidence" value="ECO:0007669"/>
    <property type="project" value="UniProtKB-UniRule"/>
</dbReference>
<evidence type="ECO:0000256" key="8">
    <source>
        <dbReference type="SAM" id="MobiDB-lite"/>
    </source>
</evidence>
<dbReference type="PANTHER" id="PTHR16140:SF17">
    <property type="entry name" value="NON-STRUCTURAL MAINTENANCE OF CHROMOSOMES ELEMENT 4"/>
    <property type="match status" value="1"/>
</dbReference>
<comment type="subcellular location">
    <subcellularLocation>
        <location evidence="1 7">Nucleus</location>
    </subcellularLocation>
</comment>
<evidence type="ECO:0000256" key="7">
    <source>
        <dbReference type="RuleBase" id="RU365071"/>
    </source>
</evidence>
<gene>
    <name evidence="10" type="ORF">LVIROSA_LOCUS24283</name>
</gene>
<feature type="compositionally biased region" description="Basic and acidic residues" evidence="8">
    <location>
        <begin position="1"/>
        <end position="24"/>
    </location>
</feature>
<dbReference type="Proteomes" id="UP001157418">
    <property type="component" value="Unassembled WGS sequence"/>
</dbReference>
<dbReference type="InterPro" id="IPR027786">
    <property type="entry name" value="Nse4/EID"/>
</dbReference>
<keyword evidence="4 7" id="KW-0233">DNA recombination</keyword>
<keyword evidence="3 7" id="KW-0227">DNA damage</keyword>